<proteinExistence type="predicted"/>
<dbReference type="OrthoDB" id="5103079at2759"/>
<feature type="region of interest" description="Disordered" evidence="1">
    <location>
        <begin position="284"/>
        <end position="345"/>
    </location>
</feature>
<name>A0A3M2R9P1_9HYPO</name>
<dbReference type="EMBL" id="NKUJ01000609">
    <property type="protein sequence ID" value="RMJ01899.1"/>
    <property type="molecule type" value="Genomic_DNA"/>
</dbReference>
<reference evidence="2 3" key="1">
    <citation type="submission" date="2017-06" db="EMBL/GenBank/DDBJ databases">
        <title>Comparative genomic analysis of Ambrosia Fusariam Clade fungi.</title>
        <authorList>
            <person name="Stajich J.E."/>
            <person name="Carrillo J."/>
            <person name="Kijimoto T."/>
            <person name="Eskalen A."/>
            <person name="O'Donnell K."/>
            <person name="Kasson M."/>
        </authorList>
    </citation>
    <scope>NUCLEOTIDE SEQUENCE [LARGE SCALE GENOMIC DNA]</scope>
    <source>
        <strain evidence="2">UCR3666</strain>
    </source>
</reference>
<evidence type="ECO:0000313" key="2">
    <source>
        <dbReference type="EMBL" id="RMJ01899.1"/>
    </source>
</evidence>
<dbReference type="STRING" id="2010991.A0A3M2R9P1"/>
<accession>A0A3M2R9P1</accession>
<feature type="compositionally biased region" description="Acidic residues" evidence="1">
    <location>
        <begin position="387"/>
        <end position="410"/>
    </location>
</feature>
<feature type="region of interest" description="Disordered" evidence="1">
    <location>
        <begin position="381"/>
        <end position="434"/>
    </location>
</feature>
<sequence length="434" mass="48468">MLGPDGLATKEWFSPAESENPILTHAWHMFGQGGEGERRALKAKTALLESLQGIGMTGAEPFCDLDRSVLMARTFWGQDEMALFRPSFDAGTFAVLPCTKQERGEKSLVKVHRQIGVSPVQSKLKELFGCHTEGDRSIVSAPDRPAIIRVEYHPAEDPKDRPLFHSFRLIDFPAWTFHKTEGDTYFETAGRVPCTLLAVVRHRYEPTGSDSVRTYSANGANIVFQYEPREYTPGSWSLEDAKPHTYTLFYGRPHPNMLPLPPLPELDTRTANLDLWHHVDVTMKGQSSAKKMQTAGGTSRQDPKTAPPQGGPPVARHNRQPKGDQIPALKRSRAHHSARWGRPNKRSLKLARKNYELLEMDWAMAMLKTAIKNTMMKATMKNHDDENGSDENCDDEIDGNDENDGSDENDGHDGNSNGEDGEGKNNKLTTLLVL</sequence>
<protein>
    <submittedName>
        <fullName evidence="2">Uncharacterized protein</fullName>
    </submittedName>
</protein>
<dbReference type="AlphaFoldDB" id="A0A3M2R9P1"/>
<comment type="caution">
    <text evidence="2">The sequence shown here is derived from an EMBL/GenBank/DDBJ whole genome shotgun (WGS) entry which is preliminary data.</text>
</comment>
<keyword evidence="3" id="KW-1185">Reference proteome</keyword>
<feature type="compositionally biased region" description="Polar residues" evidence="1">
    <location>
        <begin position="284"/>
        <end position="300"/>
    </location>
</feature>
<feature type="compositionally biased region" description="Basic residues" evidence="1">
    <location>
        <begin position="330"/>
        <end position="345"/>
    </location>
</feature>
<gene>
    <name evidence="2" type="ORF">CDV36_015571</name>
</gene>
<evidence type="ECO:0000313" key="3">
    <source>
        <dbReference type="Proteomes" id="UP000277212"/>
    </source>
</evidence>
<dbReference type="Proteomes" id="UP000277212">
    <property type="component" value="Unassembled WGS sequence"/>
</dbReference>
<evidence type="ECO:0000256" key="1">
    <source>
        <dbReference type="SAM" id="MobiDB-lite"/>
    </source>
</evidence>
<organism evidence="2 3">
    <name type="scientific">Fusarium kuroshium</name>
    <dbReference type="NCBI Taxonomy" id="2010991"/>
    <lineage>
        <taxon>Eukaryota</taxon>
        <taxon>Fungi</taxon>
        <taxon>Dikarya</taxon>
        <taxon>Ascomycota</taxon>
        <taxon>Pezizomycotina</taxon>
        <taxon>Sordariomycetes</taxon>
        <taxon>Hypocreomycetidae</taxon>
        <taxon>Hypocreales</taxon>
        <taxon>Nectriaceae</taxon>
        <taxon>Fusarium</taxon>
        <taxon>Fusarium solani species complex</taxon>
    </lineage>
</organism>